<dbReference type="RefSeq" id="WP_129986316.1">
    <property type="nucleotide sequence ID" value="NZ_SDPU01000018.1"/>
</dbReference>
<keyword evidence="4 6" id="KW-0472">Membrane</keyword>
<dbReference type="Pfam" id="PF01061">
    <property type="entry name" value="ABC2_membrane"/>
    <property type="match status" value="1"/>
</dbReference>
<dbReference type="InterPro" id="IPR013525">
    <property type="entry name" value="ABC2_TM"/>
</dbReference>
<feature type="transmembrane region" description="Helical" evidence="6">
    <location>
        <begin position="25"/>
        <end position="44"/>
    </location>
</feature>
<evidence type="ECO:0000256" key="3">
    <source>
        <dbReference type="ARBA" id="ARBA00022989"/>
    </source>
</evidence>
<dbReference type="InterPro" id="IPR000412">
    <property type="entry name" value="ABC_2_transport"/>
</dbReference>
<feature type="transmembrane region" description="Helical" evidence="6">
    <location>
        <begin position="56"/>
        <end position="77"/>
    </location>
</feature>
<keyword evidence="5" id="KW-0046">Antibiotic resistance</keyword>
<organism evidence="8 9">
    <name type="scientific">Nocardioides iriomotensis</name>
    <dbReference type="NCBI Taxonomy" id="715784"/>
    <lineage>
        <taxon>Bacteria</taxon>
        <taxon>Bacillati</taxon>
        <taxon>Actinomycetota</taxon>
        <taxon>Actinomycetes</taxon>
        <taxon>Propionibacteriales</taxon>
        <taxon>Nocardioidaceae</taxon>
        <taxon>Nocardioides</taxon>
    </lineage>
</organism>
<keyword evidence="2 6" id="KW-0812">Transmembrane</keyword>
<evidence type="ECO:0000256" key="1">
    <source>
        <dbReference type="ARBA" id="ARBA00004141"/>
    </source>
</evidence>
<evidence type="ECO:0000313" key="9">
    <source>
        <dbReference type="Proteomes" id="UP000291189"/>
    </source>
</evidence>
<evidence type="ECO:0000256" key="5">
    <source>
        <dbReference type="ARBA" id="ARBA00023251"/>
    </source>
</evidence>
<comment type="similarity">
    <text evidence="6">Belongs to the ABC-2 integral membrane protein family.</text>
</comment>
<evidence type="ECO:0000256" key="6">
    <source>
        <dbReference type="RuleBase" id="RU361157"/>
    </source>
</evidence>
<keyword evidence="9" id="KW-1185">Reference proteome</keyword>
<proteinExistence type="inferred from homology"/>
<dbReference type="PANTHER" id="PTHR43229">
    <property type="entry name" value="NODULATION PROTEIN J"/>
    <property type="match status" value="1"/>
</dbReference>
<dbReference type="GO" id="GO:0046677">
    <property type="term" value="P:response to antibiotic"/>
    <property type="evidence" value="ECO:0007669"/>
    <property type="project" value="UniProtKB-KW"/>
</dbReference>
<evidence type="ECO:0000256" key="4">
    <source>
        <dbReference type="ARBA" id="ARBA00023136"/>
    </source>
</evidence>
<dbReference type="GO" id="GO:0043190">
    <property type="term" value="C:ATP-binding cassette (ABC) transporter complex"/>
    <property type="evidence" value="ECO:0007669"/>
    <property type="project" value="InterPro"/>
</dbReference>
<dbReference type="InterPro" id="IPR047817">
    <property type="entry name" value="ABC2_TM_bact-type"/>
</dbReference>
<dbReference type="AlphaFoldDB" id="A0A4Q5J441"/>
<evidence type="ECO:0000259" key="7">
    <source>
        <dbReference type="PROSITE" id="PS51012"/>
    </source>
</evidence>
<comment type="caution">
    <text evidence="8">The sequence shown here is derived from an EMBL/GenBank/DDBJ whole genome shotgun (WGS) entry which is preliminary data.</text>
</comment>
<evidence type="ECO:0000313" key="8">
    <source>
        <dbReference type="EMBL" id="RYU13382.1"/>
    </source>
</evidence>
<feature type="domain" description="ABC transmembrane type-2" evidence="7">
    <location>
        <begin position="21"/>
        <end position="248"/>
    </location>
</feature>
<dbReference type="Proteomes" id="UP000291189">
    <property type="component" value="Unassembled WGS sequence"/>
</dbReference>
<evidence type="ECO:0000256" key="2">
    <source>
        <dbReference type="ARBA" id="ARBA00022692"/>
    </source>
</evidence>
<feature type="transmembrane region" description="Helical" evidence="6">
    <location>
        <begin position="109"/>
        <end position="129"/>
    </location>
</feature>
<keyword evidence="3 6" id="KW-1133">Transmembrane helix</keyword>
<feature type="transmembrane region" description="Helical" evidence="6">
    <location>
        <begin position="135"/>
        <end position="156"/>
    </location>
</feature>
<dbReference type="PRINTS" id="PR00164">
    <property type="entry name" value="ABC2TRNSPORT"/>
</dbReference>
<accession>A0A4Q5J441</accession>
<feature type="transmembrane region" description="Helical" evidence="6">
    <location>
        <begin position="168"/>
        <end position="188"/>
    </location>
</feature>
<gene>
    <name evidence="8" type="ORF">ETU37_05965</name>
</gene>
<dbReference type="GO" id="GO:0140359">
    <property type="term" value="F:ABC-type transporter activity"/>
    <property type="evidence" value="ECO:0007669"/>
    <property type="project" value="InterPro"/>
</dbReference>
<dbReference type="InterPro" id="IPR051784">
    <property type="entry name" value="Nod_factor_ABC_transporter"/>
</dbReference>
<keyword evidence="6" id="KW-1003">Cell membrane</keyword>
<name>A0A4Q5J441_9ACTN</name>
<comment type="subcellular location">
    <subcellularLocation>
        <location evidence="6">Cell membrane</location>
        <topology evidence="6">Multi-pass membrane protein</topology>
    </subcellularLocation>
    <subcellularLocation>
        <location evidence="1">Membrane</location>
        <topology evidence="1">Multi-pass membrane protein</topology>
    </subcellularLocation>
</comment>
<dbReference type="PANTHER" id="PTHR43229:SF6">
    <property type="entry name" value="ABC-TYPE MULTIDRUG TRANSPORT SYSTEM, PERMEASE COMPONENT"/>
    <property type="match status" value="1"/>
</dbReference>
<dbReference type="EMBL" id="SDPU01000018">
    <property type="protein sequence ID" value="RYU13382.1"/>
    <property type="molecule type" value="Genomic_DNA"/>
</dbReference>
<protein>
    <recommendedName>
        <fullName evidence="6">Transport permease protein</fullName>
    </recommendedName>
</protein>
<feature type="transmembrane region" description="Helical" evidence="6">
    <location>
        <begin position="231"/>
        <end position="248"/>
    </location>
</feature>
<dbReference type="OrthoDB" id="4239003at2"/>
<dbReference type="PROSITE" id="PS51012">
    <property type="entry name" value="ABC_TM2"/>
    <property type="match status" value="1"/>
</dbReference>
<reference evidence="8 9" key="1">
    <citation type="submission" date="2019-01" db="EMBL/GenBank/DDBJ databases">
        <title>Nocardioides guangzhouensis sp. nov., an actinobacterium isolated from soil.</title>
        <authorList>
            <person name="Fu Y."/>
            <person name="Cai Y."/>
            <person name="Lin Z."/>
            <person name="Chen P."/>
        </authorList>
    </citation>
    <scope>NUCLEOTIDE SEQUENCE [LARGE SCALE GENOMIC DNA]</scope>
    <source>
        <strain evidence="8 9">NBRC 105384</strain>
    </source>
</reference>
<sequence>MTSLRIFFVGGLISFRALFNWLSPWIYVPSLLVAPIVQILLFAYMGRAAGQESDAFYVIGNAVQYSAIPCLFAMANTVAGERWTQTLGIVLVTPANRVALFLGRSLPVVVNGFIVSMFSLVVGGLLLGVRFPAASWLPLALIVGIAAVSCTGLGLANAALGLRVRETAVMSNVLFGLLLIFSGANIPVDALPGWMESVSRWLPLTHAIEAAREVAAGATLAAVSGLIGRELMLGVVYGAAGLVALRLLEAEGRRRATLEIQ</sequence>
<keyword evidence="6" id="KW-0813">Transport</keyword>